<dbReference type="SUPFAM" id="SSF110324">
    <property type="entry name" value="Ribosomal L27 protein-like"/>
    <property type="match status" value="1"/>
</dbReference>
<reference evidence="5 6" key="1">
    <citation type="journal article" date="2014" name="Nat. Commun.">
        <title>Klebsormidium flaccidum genome reveals primary factors for plant terrestrial adaptation.</title>
        <authorList>
            <person name="Hori K."/>
            <person name="Maruyama F."/>
            <person name="Fujisawa T."/>
            <person name="Togashi T."/>
            <person name="Yamamoto N."/>
            <person name="Seo M."/>
            <person name="Sato S."/>
            <person name="Yamada T."/>
            <person name="Mori H."/>
            <person name="Tajima N."/>
            <person name="Moriyama T."/>
            <person name="Ikeuchi M."/>
            <person name="Watanabe M."/>
            <person name="Wada H."/>
            <person name="Kobayashi K."/>
            <person name="Saito M."/>
            <person name="Masuda T."/>
            <person name="Sasaki-Sekimoto Y."/>
            <person name="Mashiguchi K."/>
            <person name="Awai K."/>
            <person name="Shimojima M."/>
            <person name="Masuda S."/>
            <person name="Iwai M."/>
            <person name="Nobusawa T."/>
            <person name="Narise T."/>
            <person name="Kondo S."/>
            <person name="Saito H."/>
            <person name="Sato R."/>
            <person name="Murakawa M."/>
            <person name="Ihara Y."/>
            <person name="Oshima-Yamada Y."/>
            <person name="Ohtaka K."/>
            <person name="Satoh M."/>
            <person name="Sonobe K."/>
            <person name="Ishii M."/>
            <person name="Ohtani R."/>
            <person name="Kanamori-Sato M."/>
            <person name="Honoki R."/>
            <person name="Miyazaki D."/>
            <person name="Mochizuki H."/>
            <person name="Umetsu J."/>
            <person name="Higashi K."/>
            <person name="Shibata D."/>
            <person name="Kamiya Y."/>
            <person name="Sato N."/>
            <person name="Nakamura Y."/>
            <person name="Tabata S."/>
            <person name="Ida S."/>
            <person name="Kurokawa K."/>
            <person name="Ohta H."/>
        </authorList>
    </citation>
    <scope>NUCLEOTIDE SEQUENCE [LARGE SCALE GENOMIC DNA]</scope>
    <source>
        <strain evidence="5 6">NIES-2285</strain>
    </source>
</reference>
<evidence type="ECO:0000256" key="1">
    <source>
        <dbReference type="ARBA" id="ARBA00010797"/>
    </source>
</evidence>
<accession>A0A1Y1I7B3</accession>
<name>A0A1Y1I7B3_KLENI</name>
<evidence type="ECO:0000256" key="4">
    <source>
        <dbReference type="SAM" id="MobiDB-lite"/>
    </source>
</evidence>
<dbReference type="PANTHER" id="PTHR15893">
    <property type="entry name" value="RIBOSOMAL PROTEIN L27"/>
    <property type="match status" value="1"/>
</dbReference>
<dbReference type="PRINTS" id="PR00063">
    <property type="entry name" value="RIBOSOMALL27"/>
</dbReference>
<organism evidence="5 6">
    <name type="scientific">Klebsormidium nitens</name>
    <name type="common">Green alga</name>
    <name type="synonym">Ulothrix nitens</name>
    <dbReference type="NCBI Taxonomy" id="105231"/>
    <lineage>
        <taxon>Eukaryota</taxon>
        <taxon>Viridiplantae</taxon>
        <taxon>Streptophyta</taxon>
        <taxon>Klebsormidiophyceae</taxon>
        <taxon>Klebsormidiales</taxon>
        <taxon>Klebsormidiaceae</taxon>
        <taxon>Klebsormidium</taxon>
    </lineage>
</organism>
<evidence type="ECO:0000256" key="3">
    <source>
        <dbReference type="ARBA" id="ARBA00023274"/>
    </source>
</evidence>
<dbReference type="AlphaFoldDB" id="A0A1Y1I7B3"/>
<dbReference type="GO" id="GO:0006412">
    <property type="term" value="P:translation"/>
    <property type="evidence" value="ECO:0007669"/>
    <property type="project" value="InterPro"/>
</dbReference>
<comment type="similarity">
    <text evidence="1">Belongs to the bacterial ribosomal protein bL27 family.</text>
</comment>
<dbReference type="Pfam" id="PF01016">
    <property type="entry name" value="Ribosomal_L27"/>
    <property type="match status" value="1"/>
</dbReference>
<dbReference type="GO" id="GO:0003735">
    <property type="term" value="F:structural constituent of ribosome"/>
    <property type="evidence" value="ECO:0000318"/>
    <property type="project" value="GO_Central"/>
</dbReference>
<keyword evidence="6" id="KW-1185">Reference proteome</keyword>
<dbReference type="Gene3D" id="2.40.50.100">
    <property type="match status" value="1"/>
</dbReference>
<proteinExistence type="inferred from homology"/>
<evidence type="ECO:0000313" key="6">
    <source>
        <dbReference type="Proteomes" id="UP000054558"/>
    </source>
</evidence>
<evidence type="ECO:0000256" key="2">
    <source>
        <dbReference type="ARBA" id="ARBA00022980"/>
    </source>
</evidence>
<dbReference type="InterPro" id="IPR001684">
    <property type="entry name" value="Ribosomal_bL27"/>
</dbReference>
<gene>
    <name evidence="5" type="ORF">KFL_002870170</name>
</gene>
<dbReference type="FunFam" id="2.40.50.100:FF:000004">
    <property type="entry name" value="50S ribosomal protein L27"/>
    <property type="match status" value="1"/>
</dbReference>
<protein>
    <submittedName>
        <fullName evidence="5">Chloroplast ribosomal protein L27</fullName>
    </submittedName>
</protein>
<dbReference type="OrthoDB" id="1867012at2759"/>
<feature type="region of interest" description="Disordered" evidence="4">
    <location>
        <begin position="49"/>
        <end position="68"/>
    </location>
</feature>
<dbReference type="GO" id="GO:1990904">
    <property type="term" value="C:ribonucleoprotein complex"/>
    <property type="evidence" value="ECO:0007669"/>
    <property type="project" value="UniProtKB-KW"/>
</dbReference>
<dbReference type="OMA" id="SEANPAC"/>
<dbReference type="HAMAP" id="MF_00539">
    <property type="entry name" value="Ribosomal_bL27"/>
    <property type="match status" value="1"/>
</dbReference>
<keyword evidence="3" id="KW-0687">Ribonucleoprotein</keyword>
<dbReference type="Proteomes" id="UP000054558">
    <property type="component" value="Unassembled WGS sequence"/>
</dbReference>
<dbReference type="STRING" id="105231.A0A1Y1I7B3"/>
<dbReference type="GO" id="GO:0005840">
    <property type="term" value="C:ribosome"/>
    <property type="evidence" value="ECO:0007669"/>
    <property type="project" value="UniProtKB-KW"/>
</dbReference>
<dbReference type="PANTHER" id="PTHR15893:SF0">
    <property type="entry name" value="LARGE RIBOSOMAL SUBUNIT PROTEIN BL27M"/>
    <property type="match status" value="1"/>
</dbReference>
<dbReference type="NCBIfam" id="TIGR00062">
    <property type="entry name" value="L27"/>
    <property type="match status" value="1"/>
</dbReference>
<evidence type="ECO:0000313" key="5">
    <source>
        <dbReference type="EMBL" id="GAQ86413.1"/>
    </source>
</evidence>
<dbReference type="EMBL" id="DF237236">
    <property type="protein sequence ID" value="GAQ86413.1"/>
    <property type="molecule type" value="Genomic_DNA"/>
</dbReference>
<keyword evidence="2 5" id="KW-0689">Ribosomal protein</keyword>
<sequence length="177" mass="18892">MAGVALLSQLNGLSLGSSSFLAGASRIPSASTPTPLPAYAPLSIEAAHKKGTGSTKNGRDSNSKSRGVKIYGDQPAKAGAIIIRQCGTHIHPGKNVGLGKDYTLFSLIDGVVKFEMKDKKRKKVSVYPRIEEESATPVDNRRTRQAKYFHDRRVEKKIAMGLFDAPGSEAEALPVAA</sequence>